<dbReference type="SMART" id="SM00958">
    <property type="entry name" value="SecA_PP_bind"/>
    <property type="match status" value="1"/>
</dbReference>
<evidence type="ECO:0000256" key="7">
    <source>
        <dbReference type="ARBA" id="ARBA00022840"/>
    </source>
</evidence>
<dbReference type="Pfam" id="PF07516">
    <property type="entry name" value="SecA_SW"/>
    <property type="match status" value="1"/>
</dbReference>
<evidence type="ECO:0000256" key="9">
    <source>
        <dbReference type="ARBA" id="ARBA00022967"/>
    </source>
</evidence>
<keyword evidence="5 12" id="KW-0963">Cytoplasm</keyword>
<keyword evidence="6 12" id="KW-0547">Nucleotide-binding</keyword>
<name>X5DMC8_9CORY</name>
<dbReference type="SUPFAM" id="SSF81767">
    <property type="entry name" value="Pre-protein crosslinking domain of SecA"/>
    <property type="match status" value="1"/>
</dbReference>
<keyword evidence="16" id="KW-1185">Reference proteome</keyword>
<dbReference type="GO" id="GO:0008564">
    <property type="term" value="F:protein-exporting ATPase activity"/>
    <property type="evidence" value="ECO:0007669"/>
    <property type="project" value="UniProtKB-EC"/>
</dbReference>
<dbReference type="SUPFAM" id="SSF81886">
    <property type="entry name" value="Helical scaffold and wing domains of SecA"/>
    <property type="match status" value="1"/>
</dbReference>
<dbReference type="InterPro" id="IPR011115">
    <property type="entry name" value="SecA_DEAD"/>
</dbReference>
<dbReference type="Gene3D" id="3.40.50.300">
    <property type="entry name" value="P-loop containing nucleotide triphosphate hydrolases"/>
    <property type="match status" value="3"/>
</dbReference>
<dbReference type="InterPro" id="IPR011130">
    <property type="entry name" value="SecA_preprotein_X-link_dom"/>
</dbReference>
<dbReference type="PROSITE" id="PS51192">
    <property type="entry name" value="HELICASE_ATP_BIND_1"/>
    <property type="match status" value="1"/>
</dbReference>
<dbReference type="SUPFAM" id="SSF52540">
    <property type="entry name" value="P-loop containing nucleoside triphosphate hydrolases"/>
    <property type="match status" value="2"/>
</dbReference>
<reference evidence="15 16" key="1">
    <citation type="journal article" date="2015" name="Int. J. Syst. Evol. Microbiol.">
        <title>Revisiting Corynebacterium glyciniphilum (ex Kubota et al., 1972) sp. nov., nom. rev., isolated from putrefied banana.</title>
        <authorList>
            <person name="Al-Dilaimi A."/>
            <person name="Bednarz H."/>
            <person name="Lomker A."/>
            <person name="Niehaus K."/>
            <person name="Kalinowski J."/>
            <person name="Ruckert C."/>
        </authorList>
    </citation>
    <scope>NUCLEOTIDE SEQUENCE [LARGE SCALE GENOMIC DNA]</scope>
    <source>
        <strain evidence="15">AJ 3170</strain>
    </source>
</reference>
<dbReference type="GO" id="GO:0005886">
    <property type="term" value="C:plasma membrane"/>
    <property type="evidence" value="ECO:0007669"/>
    <property type="project" value="UniProtKB-SubCell"/>
</dbReference>
<dbReference type="InterPro" id="IPR000185">
    <property type="entry name" value="SecA"/>
</dbReference>
<dbReference type="PROSITE" id="PS01312">
    <property type="entry name" value="SECA"/>
    <property type="match status" value="1"/>
</dbReference>
<dbReference type="PRINTS" id="PR00906">
    <property type="entry name" value="SECA"/>
</dbReference>
<dbReference type="EC" id="7.4.2.8" evidence="12"/>
<evidence type="ECO:0000259" key="14">
    <source>
        <dbReference type="PROSITE" id="PS51196"/>
    </source>
</evidence>
<evidence type="ECO:0000313" key="15">
    <source>
        <dbReference type="EMBL" id="AHW64263.1"/>
    </source>
</evidence>
<keyword evidence="11 12" id="KW-0472">Membrane</keyword>
<dbReference type="CDD" id="cd17928">
    <property type="entry name" value="DEXDc_SecA"/>
    <property type="match status" value="1"/>
</dbReference>
<comment type="subcellular location">
    <subcellularLocation>
        <location evidence="12">Cell membrane</location>
        <topology evidence="12">Peripheral membrane protein</topology>
        <orientation evidence="12">Cytoplasmic side</orientation>
    </subcellularLocation>
    <subcellularLocation>
        <location evidence="12">Cytoplasm</location>
    </subcellularLocation>
    <subcellularLocation>
        <location evidence="1">Membrane</location>
        <topology evidence="1">Peripheral membrane protein</topology>
    </subcellularLocation>
    <text evidence="12">Distribution is 50-50.</text>
</comment>
<dbReference type="InterPro" id="IPR014018">
    <property type="entry name" value="SecA_motor_DEAD"/>
</dbReference>
<dbReference type="HAMAP" id="MF_01382">
    <property type="entry name" value="SecA"/>
    <property type="match status" value="1"/>
</dbReference>
<feature type="binding site" evidence="12">
    <location>
        <position position="533"/>
    </location>
    <ligand>
        <name>ATP</name>
        <dbReference type="ChEBI" id="CHEBI:30616"/>
    </ligand>
</feature>
<protein>
    <recommendedName>
        <fullName evidence="12">Protein translocase subunit SecA</fullName>
        <ecNumber evidence="12">7.4.2.8</ecNumber>
    </recommendedName>
</protein>
<dbReference type="InterPro" id="IPR011116">
    <property type="entry name" value="SecA_Wing/Scaffold"/>
</dbReference>
<dbReference type="InterPro" id="IPR014001">
    <property type="entry name" value="Helicase_ATP-bd"/>
</dbReference>
<dbReference type="PANTHER" id="PTHR30612:SF0">
    <property type="entry name" value="CHLOROPLAST PROTEIN-TRANSPORTING ATPASE"/>
    <property type="match status" value="1"/>
</dbReference>
<keyword evidence="4 12" id="KW-1003">Cell membrane</keyword>
<organism evidence="15 16">
    <name type="scientific">Corynebacterium glyciniphilum AJ 3170</name>
    <dbReference type="NCBI Taxonomy" id="1404245"/>
    <lineage>
        <taxon>Bacteria</taxon>
        <taxon>Bacillati</taxon>
        <taxon>Actinomycetota</taxon>
        <taxon>Actinomycetes</taxon>
        <taxon>Mycobacteriales</taxon>
        <taxon>Corynebacteriaceae</taxon>
        <taxon>Corynebacterium</taxon>
    </lineage>
</organism>
<dbReference type="InterPro" id="IPR036670">
    <property type="entry name" value="SecA_X-link_sf"/>
</dbReference>
<dbReference type="GO" id="GO:0017038">
    <property type="term" value="P:protein import"/>
    <property type="evidence" value="ECO:0007669"/>
    <property type="project" value="InterPro"/>
</dbReference>
<evidence type="ECO:0000256" key="10">
    <source>
        <dbReference type="ARBA" id="ARBA00023010"/>
    </source>
</evidence>
<dbReference type="Gene3D" id="1.10.3060.10">
    <property type="entry name" value="Helical scaffold and wing domains of SecA"/>
    <property type="match status" value="1"/>
</dbReference>
<keyword evidence="10 12" id="KW-0811">Translocation</keyword>
<dbReference type="InterPro" id="IPR020937">
    <property type="entry name" value="SecA_CS"/>
</dbReference>
<dbReference type="NCBIfam" id="TIGR04221">
    <property type="entry name" value="SecA2_Mycobac"/>
    <property type="match status" value="1"/>
</dbReference>
<dbReference type="FunFam" id="3.40.50.300:FF:000429">
    <property type="entry name" value="Preprotein translocase subunit SecA"/>
    <property type="match status" value="1"/>
</dbReference>
<comment type="catalytic activity">
    <reaction evidence="12">
        <text>ATP + H2O + cellular proteinSide 1 = ADP + phosphate + cellular proteinSide 2.</text>
        <dbReference type="EC" id="7.4.2.8"/>
    </reaction>
</comment>
<dbReference type="GO" id="GO:0006605">
    <property type="term" value="P:protein targeting"/>
    <property type="evidence" value="ECO:0007669"/>
    <property type="project" value="UniProtKB-UniRule"/>
</dbReference>
<proteinExistence type="inferred from homology"/>
<dbReference type="InterPro" id="IPR027417">
    <property type="entry name" value="P-loop_NTPase"/>
</dbReference>
<keyword evidence="9 12" id="KW-1278">Translocase</keyword>
<dbReference type="GO" id="GO:0043952">
    <property type="term" value="P:protein transport by the Sec complex"/>
    <property type="evidence" value="ECO:0007669"/>
    <property type="project" value="TreeGrafter"/>
</dbReference>
<feature type="binding site" evidence="12">
    <location>
        <begin position="104"/>
        <end position="108"/>
    </location>
    <ligand>
        <name>ATP</name>
        <dbReference type="ChEBI" id="CHEBI:30616"/>
    </ligand>
</feature>
<gene>
    <name evidence="15" type="primary">secA2</name>
    <name evidence="12" type="synonym">secA</name>
    <name evidence="15" type="ORF">CGLY_09090</name>
</gene>
<evidence type="ECO:0000256" key="3">
    <source>
        <dbReference type="ARBA" id="ARBA00022448"/>
    </source>
</evidence>
<sequence>MAGFGWFWKAMGSSATANQKKSKTIVSEAAKAVDRLAHASDEEVVDIARSCVTAGEAPAIDDAPLLLATVREAAERTIGMRPFDVQLQGTLRMLVGDVVEMATGEGKTLTGAMTAVGYGLQGRRVHLITVNSFLAGRDDQWMGPLLDFFGLTHGAIAEEYGADERREIYARDVVFGAVNEMGFDVLRDQLITRRVDAVRTAADVAIIDEADSVMVDEALVPLVLAGSEPGPAPTGRITDLVRRMEENRHFTVSGDRRNVFLTDSGARFVEKGLEIDSLYGSLDSSGSAGSADTSDAVDAAEAAAPAVPVGLAEGESDALDSENPGTLLSQVNVALHAQHLLTRDVHYIVRDGKVALIDGSRGRVAELQRWPDGLQAAVEAKEGLQVTDGGRILDQITVQALLGLYPRKCGMTGTAVAASDQLRQFYDLSVSVIDPNVPARRFDEADRVYTTEEQRDDAAVDHIVEVHDSGQPVLVGTQDIAESERVAEALAVRGVECSVLNAKNHEAEAGIVAEAGRAGHVTVSTQMAGRGTDIRLGGRDEEDHDRVVELGGLHVVGIGRFRSQRLDNQLRGRAGRQGDPGSSVFFVSLEDDVVNTGGAGEQLRAEPGEDGRLEQRKVLQFIDHCQRVAEGQMLDIHATTWKYNKLINDQREIVDARRSKVLDTDTAWQDLSYHDVEKAGRLQAEGISQEVLEQAAREIMLYHLDYEWSEHLAYLDDIRESIHLRAIARESPIDEFHRMSIAAFGELAERAVAKARETFSEVDITSDGVDLAGQGLHKPSATWTYMVNDNPLSSSGGSVVGSIAAMFR</sequence>
<dbReference type="Pfam" id="PF07517">
    <property type="entry name" value="SecA_DEAD"/>
    <property type="match status" value="1"/>
</dbReference>
<dbReference type="STRING" id="1404245.CGLY_09090"/>
<comment type="function">
    <text evidence="12">Part of the Sec protein translocase complex. Interacts with the SecYEG preprotein conducting channel. Has a central role in coupling the hydrolysis of ATP to the transfer of proteins into and across the cell membrane, serving as an ATP-driven molecular motor driving the stepwise translocation of polypeptide chains across the membrane.</text>
</comment>
<dbReference type="Pfam" id="PF01043">
    <property type="entry name" value="SecA_PP_bind"/>
    <property type="match status" value="1"/>
</dbReference>
<comment type="similarity">
    <text evidence="2 12">Belongs to the SecA family.</text>
</comment>
<dbReference type="InterPro" id="IPR036266">
    <property type="entry name" value="SecA_Wing/Scaffold_sf"/>
</dbReference>
<feature type="binding site" evidence="12">
    <location>
        <position position="86"/>
    </location>
    <ligand>
        <name>ATP</name>
        <dbReference type="ChEBI" id="CHEBI:30616"/>
    </ligand>
</feature>
<dbReference type="EMBL" id="CP006842">
    <property type="protein sequence ID" value="AHW64263.1"/>
    <property type="molecule type" value="Genomic_DNA"/>
</dbReference>
<evidence type="ECO:0000259" key="13">
    <source>
        <dbReference type="PROSITE" id="PS51192"/>
    </source>
</evidence>
<evidence type="ECO:0000256" key="5">
    <source>
        <dbReference type="ARBA" id="ARBA00022490"/>
    </source>
</evidence>
<dbReference type="OrthoDB" id="9805579at2"/>
<evidence type="ECO:0000256" key="2">
    <source>
        <dbReference type="ARBA" id="ARBA00007650"/>
    </source>
</evidence>
<dbReference type="AlphaFoldDB" id="X5DMC8"/>
<keyword evidence="3 12" id="KW-0813">Transport</keyword>
<evidence type="ECO:0000256" key="12">
    <source>
        <dbReference type="HAMAP-Rule" id="MF_01382"/>
    </source>
</evidence>
<dbReference type="eggNOG" id="COG0653">
    <property type="taxonomic scope" value="Bacteria"/>
</dbReference>
<dbReference type="PANTHER" id="PTHR30612">
    <property type="entry name" value="SECA INNER MEMBRANE COMPONENT OF SEC PROTEIN SECRETION SYSTEM"/>
    <property type="match status" value="1"/>
</dbReference>
<evidence type="ECO:0000256" key="1">
    <source>
        <dbReference type="ARBA" id="ARBA00004170"/>
    </source>
</evidence>
<dbReference type="GO" id="GO:0065002">
    <property type="term" value="P:intracellular protein transmembrane transport"/>
    <property type="evidence" value="ECO:0007669"/>
    <property type="project" value="UniProtKB-UniRule"/>
</dbReference>
<dbReference type="CDD" id="cd18803">
    <property type="entry name" value="SF2_C_secA"/>
    <property type="match status" value="1"/>
</dbReference>
<accession>X5DMC8</accession>
<keyword evidence="7 12" id="KW-0067">ATP-binding</keyword>
<dbReference type="InterPro" id="IPR026389">
    <property type="entry name" value="SecA_Actinobact-type"/>
</dbReference>
<evidence type="ECO:0000256" key="6">
    <source>
        <dbReference type="ARBA" id="ARBA00022741"/>
    </source>
</evidence>
<feature type="domain" description="Helicase ATP-binding" evidence="13">
    <location>
        <begin position="88"/>
        <end position="248"/>
    </location>
</feature>
<dbReference type="GO" id="GO:0005829">
    <property type="term" value="C:cytosol"/>
    <property type="evidence" value="ECO:0007669"/>
    <property type="project" value="TreeGrafter"/>
</dbReference>
<dbReference type="Pfam" id="PF21090">
    <property type="entry name" value="P-loop_SecA"/>
    <property type="match status" value="1"/>
</dbReference>
<evidence type="ECO:0000256" key="8">
    <source>
        <dbReference type="ARBA" id="ARBA00022927"/>
    </source>
</evidence>
<feature type="domain" description="SecA family profile" evidence="14">
    <location>
        <begin position="4"/>
        <end position="619"/>
    </location>
</feature>
<keyword evidence="8 12" id="KW-0653">Protein transport</keyword>
<dbReference type="GO" id="GO:0031522">
    <property type="term" value="C:cell envelope Sec protein transport complex"/>
    <property type="evidence" value="ECO:0007669"/>
    <property type="project" value="TreeGrafter"/>
</dbReference>
<dbReference type="PROSITE" id="PS51196">
    <property type="entry name" value="SECA_MOTOR_DEAD"/>
    <property type="match status" value="1"/>
</dbReference>
<evidence type="ECO:0000313" key="16">
    <source>
        <dbReference type="Proteomes" id="UP000023703"/>
    </source>
</evidence>
<dbReference type="Proteomes" id="UP000023703">
    <property type="component" value="Chromosome"/>
</dbReference>
<evidence type="ECO:0000256" key="11">
    <source>
        <dbReference type="ARBA" id="ARBA00023136"/>
    </source>
</evidence>
<comment type="subunit">
    <text evidence="12">Monomer and homodimer. Part of the essential Sec protein translocation apparatus which comprises SecA, SecYEG and auxiliary proteins SecDF. Other proteins may also be involved.</text>
</comment>
<dbReference type="RefSeq" id="WP_038548804.1">
    <property type="nucleotide sequence ID" value="NZ_CP006842.1"/>
</dbReference>
<dbReference type="KEGG" id="cgy:CGLY_09090"/>
<dbReference type="InterPro" id="IPR044722">
    <property type="entry name" value="SecA_SF2_C"/>
</dbReference>
<dbReference type="SMART" id="SM00957">
    <property type="entry name" value="SecA_DEAD"/>
    <property type="match status" value="1"/>
</dbReference>
<evidence type="ECO:0000256" key="4">
    <source>
        <dbReference type="ARBA" id="ARBA00022475"/>
    </source>
</evidence>
<dbReference type="GO" id="GO:0005524">
    <property type="term" value="F:ATP binding"/>
    <property type="evidence" value="ECO:0007669"/>
    <property type="project" value="UniProtKB-UniRule"/>
</dbReference>
<dbReference type="HOGENOM" id="CLU_005314_3_2_11"/>